<protein>
    <submittedName>
        <fullName evidence="1">Uncharacterized protein</fullName>
    </submittedName>
</protein>
<dbReference type="SUPFAM" id="SSF48371">
    <property type="entry name" value="ARM repeat"/>
    <property type="match status" value="1"/>
</dbReference>
<proteinExistence type="predicted"/>
<sequence>MALTKKHWEHIETKCPPGFAEELYTYNAPDLRSALGSNNPANISKVYAIMAGMKPTDDFLDSGAREGDLAIVIATRQKYKSCPSEAALEDATKEGHWMVVKHAMKKCNFCPNQSSVDIGERALPRPLPARNSSPRGVRLDQTSHKYITPVIDYRAGPVGYSLPNDRPTQLALRERNRFFYSLLSGKFKEIVLNDQELTLMIYNAVSKILFADIQEFRKPACKLYEGDLGLEEIIKPLVECIEWIVQEWPVDSKLFLLFIHEDFARLFTQLWYSPDGKERTLVTALLLSIIKRLESDQPASLDAFIHGLLQIMGRLLGTLSDNRYMTIRPVLEIFVLLRSCFAVSAIPCWFASQHLVPFLTNALVINYEAELSQFLLQMIDGSSDSMQIIEAFVKTRLQNVLESVEMISVNVISFILLNGLDLPESHYSMLATKLVDLAHTSSHHSTKVATITLLKSLLVYWAFELINPIASVLKSLAIWILDESLESTISPNLVDLWRKLSFGVIPVICVHKGMKEIRSLVNRVDAKIDHESSTKWDWADPQASIKARLQIYNEVLPAGEYHSRPSEVHALLNRRNFFFIKVITSESLARIIINDRELSALLYRALCNILFFKVEELNKTQGDRNTQPDVDDILIPAFHWIKEILFRWPAESAVYRALTSESFTNSLRKLLHSPQLSERALFTKHVHDALEGLVSREGNVSDYVSIVLVQLGLALQDSKKGDEVYGRPLKEVFRCYVESLKYANYPQVAQFVFEYLIPFMKSPFIKEHVTDVTALLNYVITRAPTNADLKRTVKRILELSWRSRSERVEEATVRIALSVALQPAISQGFNVDFLTKSWRLTRQTLHTKVLTTVVGSDFKLGRHLIVEICDWFLQERNENVIPKLAQLWQELTDTVIPLLGMSDNRHFIGCSSHIFTELEDRPQRIGQLIRYTTCMHSPPLVPDPVHPVDQGLSCFCSSYYASARSSAVQRFTWNYRDPAASVQALINIYSNVLPVHPRDGSDLETQSRLEAILERRLCFFRHAVSQANHTDVLQNNESVAEAFFQMLQTILFSNTVEFRKEVGQRKRSYENDISQVTAPVVELIRTMLRLWPHGPLTRRFCTSQFIIAASGLLQSPIRRERELIADMFVDFLTTLERDGSPMLTEYATSLLQQIGLVFYDASQHPEAATRRPLDYVFKLYELCRRHVAPKLLVGFMKNYLGPYMKSDAMLDFPDEVFGLLVGTIGSKHQNGDEDEIEEHIRGAWEDEIEIGGQDTRECENGIETLACGMEQHSSDILDFLLTLTMLHPAEEQENLMFMILASVVKTCAVADCHFQKFITSSFKLARFTKHASTTIMVLDHLFNKFPTTRPNPMTIQRGSFAVFLDGFISYILRQDPTSNLFFALGNAWREMDQNGAISLAQQYHHSADSPLGERIDEVNNKLREHPPSSE</sequence>
<dbReference type="InterPro" id="IPR016024">
    <property type="entry name" value="ARM-type_fold"/>
</dbReference>
<evidence type="ECO:0000313" key="2">
    <source>
        <dbReference type="Proteomes" id="UP000240830"/>
    </source>
</evidence>
<accession>A0A2H9TKQ9</accession>
<evidence type="ECO:0000313" key="1">
    <source>
        <dbReference type="EMBL" id="PJF18326.1"/>
    </source>
</evidence>
<dbReference type="Proteomes" id="UP000240830">
    <property type="component" value="Unassembled WGS sequence"/>
</dbReference>
<dbReference type="Gene3D" id="1.25.10.10">
    <property type="entry name" value="Leucine-rich Repeat Variant"/>
    <property type="match status" value="1"/>
</dbReference>
<keyword evidence="2" id="KW-1185">Reference proteome</keyword>
<dbReference type="InterPro" id="IPR011989">
    <property type="entry name" value="ARM-like"/>
</dbReference>
<organism evidence="1 2">
    <name type="scientific">Paramicrosporidium saccamoebae</name>
    <dbReference type="NCBI Taxonomy" id="1246581"/>
    <lineage>
        <taxon>Eukaryota</taxon>
        <taxon>Fungi</taxon>
        <taxon>Fungi incertae sedis</taxon>
        <taxon>Cryptomycota</taxon>
        <taxon>Cryptomycota incertae sedis</taxon>
        <taxon>Paramicrosporidium</taxon>
    </lineage>
</organism>
<dbReference type="EMBL" id="MTSL01000129">
    <property type="protein sequence ID" value="PJF18326.1"/>
    <property type="molecule type" value="Genomic_DNA"/>
</dbReference>
<reference evidence="1 2" key="1">
    <citation type="submission" date="2016-10" db="EMBL/GenBank/DDBJ databases">
        <title>The genome of Paramicrosporidium saccamoebae is the missing link in understanding Cryptomycota and Microsporidia evolution.</title>
        <authorList>
            <person name="Quandt C.A."/>
            <person name="Beaudet D."/>
            <person name="Corsaro D."/>
            <person name="Michel R."/>
            <person name="Corradi N."/>
            <person name="James T."/>
        </authorList>
    </citation>
    <scope>NUCLEOTIDE SEQUENCE [LARGE SCALE GENOMIC DNA]</scope>
    <source>
        <strain evidence="1 2">KSL3</strain>
    </source>
</reference>
<name>A0A2H9TKQ9_9FUNG</name>
<gene>
    <name evidence="1" type="ORF">PSACC_01868</name>
</gene>
<comment type="caution">
    <text evidence="1">The sequence shown here is derived from an EMBL/GenBank/DDBJ whole genome shotgun (WGS) entry which is preliminary data.</text>
</comment>